<evidence type="ECO:0000256" key="9">
    <source>
        <dbReference type="ARBA" id="ARBA00023136"/>
    </source>
</evidence>
<dbReference type="EMBL" id="OOIL02006828">
    <property type="protein sequence ID" value="VFR02481.1"/>
    <property type="molecule type" value="Genomic_DNA"/>
</dbReference>
<dbReference type="PRINTS" id="PR00019">
    <property type="entry name" value="LEURICHRPT"/>
</dbReference>
<dbReference type="FunFam" id="3.80.10.10:FF:000095">
    <property type="entry name" value="LRR receptor-like serine/threonine-protein kinase GSO1"/>
    <property type="match status" value="1"/>
</dbReference>
<dbReference type="OrthoDB" id="676979at2759"/>
<dbReference type="GO" id="GO:0005886">
    <property type="term" value="C:plasma membrane"/>
    <property type="evidence" value="ECO:0007669"/>
    <property type="project" value="UniProtKB-SubCell"/>
</dbReference>
<evidence type="ECO:0000256" key="3">
    <source>
        <dbReference type="ARBA" id="ARBA00022475"/>
    </source>
</evidence>
<proteinExistence type="predicted"/>
<feature type="domain" description="Leucine-rich repeat-containing N-terminal plant-type" evidence="11">
    <location>
        <begin position="32"/>
        <end position="71"/>
    </location>
</feature>
<gene>
    <name evidence="12" type="ORF">CCAM_LOCUS44256</name>
</gene>
<organism evidence="12 13">
    <name type="scientific">Cuscuta campestris</name>
    <dbReference type="NCBI Taxonomy" id="132261"/>
    <lineage>
        <taxon>Eukaryota</taxon>
        <taxon>Viridiplantae</taxon>
        <taxon>Streptophyta</taxon>
        <taxon>Embryophyta</taxon>
        <taxon>Tracheophyta</taxon>
        <taxon>Spermatophyta</taxon>
        <taxon>Magnoliopsida</taxon>
        <taxon>eudicotyledons</taxon>
        <taxon>Gunneridae</taxon>
        <taxon>Pentapetalae</taxon>
        <taxon>asterids</taxon>
        <taxon>lamiids</taxon>
        <taxon>Solanales</taxon>
        <taxon>Convolvulaceae</taxon>
        <taxon>Cuscuteae</taxon>
        <taxon>Cuscuta</taxon>
        <taxon>Cuscuta subgen. Grammica</taxon>
        <taxon>Cuscuta sect. Cleistogrammica</taxon>
    </lineage>
</organism>
<evidence type="ECO:0000256" key="7">
    <source>
        <dbReference type="ARBA" id="ARBA00022737"/>
    </source>
</evidence>
<evidence type="ECO:0000256" key="2">
    <source>
        <dbReference type="ARBA" id="ARBA00004236"/>
    </source>
</evidence>
<dbReference type="Pfam" id="PF08263">
    <property type="entry name" value="LRRNT_2"/>
    <property type="match status" value="1"/>
</dbReference>
<dbReference type="InterPro" id="IPR013210">
    <property type="entry name" value="LRR_N_plant-typ"/>
</dbReference>
<dbReference type="Proteomes" id="UP000595140">
    <property type="component" value="Unassembled WGS sequence"/>
</dbReference>
<evidence type="ECO:0000313" key="13">
    <source>
        <dbReference type="Proteomes" id="UP000595140"/>
    </source>
</evidence>
<keyword evidence="4" id="KW-0433">Leucine-rich repeat</keyword>
<evidence type="ECO:0000256" key="8">
    <source>
        <dbReference type="ARBA" id="ARBA00022989"/>
    </source>
</evidence>
<dbReference type="SUPFAM" id="SSF52058">
    <property type="entry name" value="L domain-like"/>
    <property type="match status" value="2"/>
</dbReference>
<keyword evidence="6 10" id="KW-0732">Signal</keyword>
<evidence type="ECO:0000256" key="1">
    <source>
        <dbReference type="ARBA" id="ARBA00004167"/>
    </source>
</evidence>
<dbReference type="InterPro" id="IPR001611">
    <property type="entry name" value="Leu-rich_rpt"/>
</dbReference>
<evidence type="ECO:0000256" key="4">
    <source>
        <dbReference type="ARBA" id="ARBA00022614"/>
    </source>
</evidence>
<dbReference type="SMART" id="SM00369">
    <property type="entry name" value="LRR_TYP"/>
    <property type="match status" value="6"/>
</dbReference>
<feature type="chain" id="PRO_5019748406" description="Leucine-rich repeat-containing N-terminal plant-type domain-containing protein" evidence="10">
    <location>
        <begin position="28"/>
        <end position="449"/>
    </location>
</feature>
<dbReference type="GO" id="GO:0051707">
    <property type="term" value="P:response to other organism"/>
    <property type="evidence" value="ECO:0007669"/>
    <property type="project" value="UniProtKB-ARBA"/>
</dbReference>
<keyword evidence="7" id="KW-0677">Repeat</keyword>
<evidence type="ECO:0000256" key="10">
    <source>
        <dbReference type="SAM" id="SignalP"/>
    </source>
</evidence>
<keyword evidence="3" id="KW-1003">Cell membrane</keyword>
<protein>
    <recommendedName>
        <fullName evidence="11">Leucine-rich repeat-containing N-terminal plant-type domain-containing protein</fullName>
    </recommendedName>
</protein>
<comment type="subcellular location">
    <subcellularLocation>
        <location evidence="2">Cell membrane</location>
    </subcellularLocation>
    <subcellularLocation>
        <location evidence="1">Membrane</location>
        <topology evidence="1">Single-pass membrane protein</topology>
    </subcellularLocation>
</comment>
<keyword evidence="13" id="KW-1185">Reference proteome</keyword>
<keyword evidence="8" id="KW-1133">Transmembrane helix</keyword>
<name>A0A484NMT5_9ASTE</name>
<keyword evidence="5" id="KW-0812">Transmembrane</keyword>
<dbReference type="Gene3D" id="3.80.10.10">
    <property type="entry name" value="Ribonuclease Inhibitor"/>
    <property type="match status" value="3"/>
</dbReference>
<dbReference type="FunFam" id="3.80.10.10:FF:000299">
    <property type="entry name" value="Piriformospora indica-insensitive protein 2"/>
    <property type="match status" value="1"/>
</dbReference>
<reference evidence="12 13" key="1">
    <citation type="submission" date="2018-04" db="EMBL/GenBank/DDBJ databases">
        <authorList>
            <person name="Vogel A."/>
        </authorList>
    </citation>
    <scope>NUCLEOTIDE SEQUENCE [LARGE SCALE GENOMIC DNA]</scope>
</reference>
<dbReference type="AlphaFoldDB" id="A0A484NMT5"/>
<dbReference type="Pfam" id="PF00560">
    <property type="entry name" value="LRR_1"/>
    <property type="match status" value="6"/>
</dbReference>
<evidence type="ECO:0000313" key="12">
    <source>
        <dbReference type="EMBL" id="VFR02481.1"/>
    </source>
</evidence>
<dbReference type="PANTHER" id="PTHR46662">
    <property type="entry name" value="DI-GLUCOSE BINDING PROTEIN WITH LEUCINE-RICH REPEAT DOMAIN-CONTAINING PROTEIN"/>
    <property type="match status" value="1"/>
</dbReference>
<evidence type="ECO:0000259" key="11">
    <source>
        <dbReference type="Pfam" id="PF08263"/>
    </source>
</evidence>
<dbReference type="InterPro" id="IPR032675">
    <property type="entry name" value="LRR_dom_sf"/>
</dbReference>
<keyword evidence="9" id="KW-0472">Membrane</keyword>
<dbReference type="PANTHER" id="PTHR46662:SF104">
    <property type="entry name" value="GPI-ANCHORED ADHESIN-LIKE PROTEIN PGA55-RELATED"/>
    <property type="match status" value="1"/>
</dbReference>
<sequence>MANLCQNLVFTTTIFFLSFNTLKPLEACHPWDEEALLDFKKTVTDDPTYPLLLTWTPSADCCVAWEGVTCDNQTGRVVALSRQGLISDYEGILNVYVSGSLPPSIGNMSSLQVLNLAGLQNLSGPIPESIGRLVSLTTLYLNGNGFSGEIPDAIGNLKNLQFLDLSENQLAGRIPGGIGNFKHLQDLYLFKNRLAGSIPGTIGNLKKLRYMDLSVNQLSGRIPSGVGSLSDLVRLLLNGNRLTGPIAAESISGLSSLEVPPLDPLLQSQYQDDETIPPAIGDLKNVKWVFLENNNFTGNLPESIGRLSNLMTLQLYNNGFTGEIPETLGDLRNLGVLDLSRNQLSGKIPPQLGNQQGLSTLDLSFNPSLDLRVIPALRVTNLSLAGMGLKEVPSSLASSSFSFLDLSRNQIQGKIPSWLGNMTALSSLNLSNNGFHSEIPQELFIALGS</sequence>
<evidence type="ECO:0000256" key="6">
    <source>
        <dbReference type="ARBA" id="ARBA00022729"/>
    </source>
</evidence>
<dbReference type="GO" id="GO:0006952">
    <property type="term" value="P:defense response"/>
    <property type="evidence" value="ECO:0007669"/>
    <property type="project" value="UniProtKB-ARBA"/>
</dbReference>
<dbReference type="InterPro" id="IPR003591">
    <property type="entry name" value="Leu-rich_rpt_typical-subtyp"/>
</dbReference>
<feature type="signal peptide" evidence="10">
    <location>
        <begin position="1"/>
        <end position="27"/>
    </location>
</feature>
<dbReference type="Pfam" id="PF13855">
    <property type="entry name" value="LRR_8"/>
    <property type="match status" value="1"/>
</dbReference>
<accession>A0A484NMT5</accession>
<evidence type="ECO:0000256" key="5">
    <source>
        <dbReference type="ARBA" id="ARBA00022692"/>
    </source>
</evidence>